<dbReference type="PANTHER" id="PTHR10885">
    <property type="entry name" value="ISOPENTENYL-DIPHOSPHATE DELTA-ISOMERASE"/>
    <property type="match status" value="1"/>
</dbReference>
<protein>
    <submittedName>
        <fullName evidence="2">Isopentenyl-diphosphate delta-isomerase</fullName>
    </submittedName>
</protein>
<dbReference type="Pfam" id="PF00293">
    <property type="entry name" value="NUDIX"/>
    <property type="match status" value="1"/>
</dbReference>
<evidence type="ECO:0000259" key="1">
    <source>
        <dbReference type="PROSITE" id="PS51462"/>
    </source>
</evidence>
<proteinExistence type="predicted"/>
<dbReference type="Proteomes" id="UP001057134">
    <property type="component" value="Chromosome"/>
</dbReference>
<dbReference type="InterPro" id="IPR000086">
    <property type="entry name" value="NUDIX_hydrolase_dom"/>
</dbReference>
<dbReference type="SUPFAM" id="SSF55811">
    <property type="entry name" value="Nudix"/>
    <property type="match status" value="1"/>
</dbReference>
<dbReference type="PROSITE" id="PS51462">
    <property type="entry name" value="NUDIX"/>
    <property type="match status" value="1"/>
</dbReference>
<dbReference type="Gene3D" id="3.90.79.10">
    <property type="entry name" value="Nucleoside Triphosphate Pyrophosphohydrolase"/>
    <property type="match status" value="1"/>
</dbReference>
<name>A0ABY4RZ98_9BACL</name>
<evidence type="ECO:0000313" key="2">
    <source>
        <dbReference type="EMBL" id="UQZ87452.1"/>
    </source>
</evidence>
<feature type="domain" description="Nudix hydrolase" evidence="1">
    <location>
        <begin position="32"/>
        <end position="172"/>
    </location>
</feature>
<reference evidence="2" key="1">
    <citation type="submission" date="2018-02" db="EMBL/GenBank/DDBJ databases">
        <authorList>
            <person name="Kim S.-K."/>
            <person name="Jung H.-I."/>
            <person name="Lee S.-W."/>
        </authorList>
    </citation>
    <scope>NUCLEOTIDE SEQUENCE</scope>
    <source>
        <strain evidence="2">SK3146</strain>
    </source>
</reference>
<dbReference type="RefSeq" id="WP_249862913.1">
    <property type="nucleotide sequence ID" value="NZ_CP027059.1"/>
</dbReference>
<gene>
    <name evidence="2" type="ORF">SK3146_06754</name>
</gene>
<accession>A0ABY4RZ98</accession>
<evidence type="ECO:0000313" key="3">
    <source>
        <dbReference type="Proteomes" id="UP001057134"/>
    </source>
</evidence>
<dbReference type="PANTHER" id="PTHR10885:SF0">
    <property type="entry name" value="ISOPENTENYL-DIPHOSPHATE DELTA-ISOMERASE"/>
    <property type="match status" value="1"/>
</dbReference>
<keyword evidence="3" id="KW-1185">Reference proteome</keyword>
<reference evidence="2" key="2">
    <citation type="journal article" date="2021" name="J Anim Sci Technol">
        <title>Complete genome sequence of Paenibacillus konkukensis sp. nov. SK3146 as a potential probiotic strain.</title>
        <authorList>
            <person name="Jung H.I."/>
            <person name="Park S."/>
            <person name="Niu K.M."/>
            <person name="Lee S.W."/>
            <person name="Kothari D."/>
            <person name="Yi K.J."/>
            <person name="Kim S.K."/>
        </authorList>
    </citation>
    <scope>NUCLEOTIDE SEQUENCE</scope>
    <source>
        <strain evidence="2">SK3146</strain>
    </source>
</reference>
<dbReference type="CDD" id="cd04692">
    <property type="entry name" value="NUDIX_Hydrolase"/>
    <property type="match status" value="1"/>
</dbReference>
<sequence>MAKQEQERFDIFDETMKPIGTATRKEVHAKGLWHQTFHCWIVTRTGEETRILFQMRHPDKDTYPNLLDISCAGHLMAGERVEDGVRELEEELGVVASFERLKSCGVYREERIIAADTIDREWYHVFMLASDQPLASYRLQEDEVTGLYSIPLSCVGDLARGRSDFEIRAAGVEPDESGKLQAVERTFRKRDFVPHEPGYFELVLREAQRL</sequence>
<dbReference type="EMBL" id="CP027059">
    <property type="protein sequence ID" value="UQZ87452.1"/>
    <property type="molecule type" value="Genomic_DNA"/>
</dbReference>
<organism evidence="2 3">
    <name type="scientific">Paenibacillus konkukensis</name>
    <dbReference type="NCBI Taxonomy" id="2020716"/>
    <lineage>
        <taxon>Bacteria</taxon>
        <taxon>Bacillati</taxon>
        <taxon>Bacillota</taxon>
        <taxon>Bacilli</taxon>
        <taxon>Bacillales</taxon>
        <taxon>Paenibacillaceae</taxon>
        <taxon>Paenibacillus</taxon>
    </lineage>
</organism>
<dbReference type="InterPro" id="IPR015797">
    <property type="entry name" value="NUDIX_hydrolase-like_dom_sf"/>
</dbReference>